<dbReference type="PANTHER" id="PTHR14187">
    <property type="entry name" value="ALPHA KINASE/ELONGATION FACTOR 2 KINASE"/>
    <property type="match status" value="1"/>
</dbReference>
<organism evidence="1 2">
    <name type="scientific">Dreissena polymorpha</name>
    <name type="common">Zebra mussel</name>
    <name type="synonym">Mytilus polymorpha</name>
    <dbReference type="NCBI Taxonomy" id="45954"/>
    <lineage>
        <taxon>Eukaryota</taxon>
        <taxon>Metazoa</taxon>
        <taxon>Spiralia</taxon>
        <taxon>Lophotrochozoa</taxon>
        <taxon>Mollusca</taxon>
        <taxon>Bivalvia</taxon>
        <taxon>Autobranchia</taxon>
        <taxon>Heteroconchia</taxon>
        <taxon>Euheterodonta</taxon>
        <taxon>Imparidentia</taxon>
        <taxon>Neoheterodontei</taxon>
        <taxon>Myida</taxon>
        <taxon>Dreissenoidea</taxon>
        <taxon>Dreissenidae</taxon>
        <taxon>Dreissena</taxon>
    </lineage>
</organism>
<dbReference type="Gene3D" id="3.30.420.40">
    <property type="match status" value="1"/>
</dbReference>
<name>A0A9D4DXR2_DREPO</name>
<sequence length="122" mass="13931">MVDKYTKEPYVIAAINFGTTFTGYAFKCSSNDTIYCAVNKTEVRVPTCVLLNPNKTLRAFGKDAFEKYEAIMSSKEQTSHFYFRNFKMSLYKPESGDVKVKIPDEGGKDTDAIEIFKSCWFI</sequence>
<reference evidence="1" key="2">
    <citation type="submission" date="2020-11" db="EMBL/GenBank/DDBJ databases">
        <authorList>
            <person name="McCartney M.A."/>
            <person name="Auch B."/>
            <person name="Kono T."/>
            <person name="Mallez S."/>
            <person name="Becker A."/>
            <person name="Gohl D.M."/>
            <person name="Silverstein K.A.T."/>
            <person name="Koren S."/>
            <person name="Bechman K.B."/>
            <person name="Herman A."/>
            <person name="Abrahante J.E."/>
            <person name="Garbe J."/>
        </authorList>
    </citation>
    <scope>NUCLEOTIDE SEQUENCE</scope>
    <source>
        <strain evidence="1">Duluth1</strain>
        <tissue evidence="1">Whole animal</tissue>
    </source>
</reference>
<protein>
    <submittedName>
        <fullName evidence="1">Uncharacterized protein</fullName>
    </submittedName>
</protein>
<accession>A0A9D4DXR2</accession>
<reference evidence="1" key="1">
    <citation type="journal article" date="2019" name="bioRxiv">
        <title>The Genome of the Zebra Mussel, Dreissena polymorpha: A Resource for Invasive Species Research.</title>
        <authorList>
            <person name="McCartney M.A."/>
            <person name="Auch B."/>
            <person name="Kono T."/>
            <person name="Mallez S."/>
            <person name="Zhang Y."/>
            <person name="Obille A."/>
            <person name="Becker A."/>
            <person name="Abrahante J.E."/>
            <person name="Garbe J."/>
            <person name="Badalamenti J.P."/>
            <person name="Herman A."/>
            <person name="Mangelson H."/>
            <person name="Liachko I."/>
            <person name="Sullivan S."/>
            <person name="Sone E.D."/>
            <person name="Koren S."/>
            <person name="Silverstein K.A.T."/>
            <person name="Beckman K.B."/>
            <person name="Gohl D.M."/>
        </authorList>
    </citation>
    <scope>NUCLEOTIDE SEQUENCE</scope>
    <source>
        <strain evidence="1">Duluth1</strain>
        <tissue evidence="1">Whole animal</tissue>
    </source>
</reference>
<dbReference type="AlphaFoldDB" id="A0A9D4DXR2"/>
<proteinExistence type="predicted"/>
<gene>
    <name evidence="1" type="ORF">DPMN_169632</name>
</gene>
<dbReference type="Proteomes" id="UP000828390">
    <property type="component" value="Unassembled WGS sequence"/>
</dbReference>
<comment type="caution">
    <text evidence="1">The sequence shown here is derived from an EMBL/GenBank/DDBJ whole genome shotgun (WGS) entry which is preliminary data.</text>
</comment>
<dbReference type="EMBL" id="JAIWYP010000009">
    <property type="protein sequence ID" value="KAH3768420.1"/>
    <property type="molecule type" value="Genomic_DNA"/>
</dbReference>
<keyword evidence="2" id="KW-1185">Reference proteome</keyword>
<dbReference type="PANTHER" id="PTHR14187:SF5">
    <property type="entry name" value="HEAT SHOCK 70 KDA PROTEIN 12A"/>
    <property type="match status" value="1"/>
</dbReference>
<evidence type="ECO:0000313" key="1">
    <source>
        <dbReference type="EMBL" id="KAH3768420.1"/>
    </source>
</evidence>
<evidence type="ECO:0000313" key="2">
    <source>
        <dbReference type="Proteomes" id="UP000828390"/>
    </source>
</evidence>